<feature type="transmembrane region" description="Helical" evidence="1">
    <location>
        <begin position="122"/>
        <end position="142"/>
    </location>
</feature>
<gene>
    <name evidence="2" type="ORF">OL234_03825</name>
</gene>
<keyword evidence="3" id="KW-1185">Reference proteome</keyword>
<feature type="transmembrane region" description="Helical" evidence="1">
    <location>
        <begin position="91"/>
        <end position="110"/>
    </location>
</feature>
<dbReference type="AlphaFoldDB" id="A0AAF0CW94"/>
<protein>
    <submittedName>
        <fullName evidence="2">DUF308 domain-containing protein</fullName>
    </submittedName>
</protein>
<dbReference type="EMBL" id="CP110232">
    <property type="protein sequence ID" value="WEG74036.1"/>
    <property type="molecule type" value="Genomic_DNA"/>
</dbReference>
<keyword evidence="1" id="KW-0812">Transmembrane</keyword>
<dbReference type="KEGG" id="vie:OL234_03825"/>
<evidence type="ECO:0000313" key="3">
    <source>
        <dbReference type="Proteomes" id="UP001179647"/>
    </source>
</evidence>
<sequence>MNNVLNQFKRFAILRTILFISLGVLLLANPQLVIKSFVYIVSGYLVVLAILNILKALKEHHSSWVSYDFITGCMYLLLGIIAFVFSKPLISFLPIVLGLLTVLNGLLHLGSGSTVKEVNPRYRISIISYSIILILAGCILIFNPSKVLFSY</sequence>
<name>A0AAF0CW94_9ENTE</name>
<dbReference type="Proteomes" id="UP001179647">
    <property type="component" value="Chromosome"/>
</dbReference>
<feature type="transmembrane region" description="Helical" evidence="1">
    <location>
        <begin position="36"/>
        <end position="54"/>
    </location>
</feature>
<proteinExistence type="predicted"/>
<dbReference type="InterPro" id="IPR005325">
    <property type="entry name" value="DUF308_memb"/>
</dbReference>
<keyword evidence="1" id="KW-1133">Transmembrane helix</keyword>
<organism evidence="2 3">
    <name type="scientific">Vagococcus intermedius</name>
    <dbReference type="NCBI Taxonomy" id="2991418"/>
    <lineage>
        <taxon>Bacteria</taxon>
        <taxon>Bacillati</taxon>
        <taxon>Bacillota</taxon>
        <taxon>Bacilli</taxon>
        <taxon>Lactobacillales</taxon>
        <taxon>Enterococcaceae</taxon>
        <taxon>Vagococcus</taxon>
    </lineage>
</organism>
<evidence type="ECO:0000313" key="2">
    <source>
        <dbReference type="EMBL" id="WEG74036.1"/>
    </source>
</evidence>
<evidence type="ECO:0000256" key="1">
    <source>
        <dbReference type="SAM" id="Phobius"/>
    </source>
</evidence>
<dbReference type="Pfam" id="PF03729">
    <property type="entry name" value="DUF308"/>
    <property type="match status" value="1"/>
</dbReference>
<feature type="transmembrane region" description="Helical" evidence="1">
    <location>
        <begin position="66"/>
        <end position="85"/>
    </location>
</feature>
<dbReference type="RefSeq" id="WP_275469835.1">
    <property type="nucleotide sequence ID" value="NZ_CP110232.1"/>
</dbReference>
<feature type="transmembrane region" description="Helical" evidence="1">
    <location>
        <begin position="12"/>
        <end position="30"/>
    </location>
</feature>
<accession>A0AAF0CW94</accession>
<reference evidence="2" key="1">
    <citation type="submission" date="2022-10" db="EMBL/GenBank/DDBJ databases">
        <title>Vagococcus sp. isolated from poultry meat.</title>
        <authorList>
            <person name="Johansson P."/>
            <person name="Bjorkroth J."/>
        </authorList>
    </citation>
    <scope>NUCLEOTIDE SEQUENCE</scope>
    <source>
        <strain evidence="2">STAA11</strain>
    </source>
</reference>
<keyword evidence="1" id="KW-0472">Membrane</keyword>